<dbReference type="AlphaFoldDB" id="A0A363UQE2"/>
<keyword evidence="4" id="KW-1185">Reference proteome</keyword>
<dbReference type="OrthoDB" id="7000272at2"/>
<comment type="caution">
    <text evidence="3">The sequence shown here is derived from an EMBL/GenBank/DDBJ whole genome shotgun (WGS) entry which is preliminary data.</text>
</comment>
<feature type="signal peptide" evidence="2">
    <location>
        <begin position="1"/>
        <end position="41"/>
    </location>
</feature>
<dbReference type="RefSeq" id="WP_109718512.1">
    <property type="nucleotide sequence ID" value="NZ_QEQK01000001.1"/>
</dbReference>
<dbReference type="Proteomes" id="UP000251800">
    <property type="component" value="Unassembled WGS sequence"/>
</dbReference>
<feature type="region of interest" description="Disordered" evidence="1">
    <location>
        <begin position="345"/>
        <end position="365"/>
    </location>
</feature>
<feature type="chain" id="PRO_5016901663" description="DUF1302 domain-containing protein" evidence="2">
    <location>
        <begin position="42"/>
        <end position="748"/>
    </location>
</feature>
<dbReference type="Pfam" id="PF06980">
    <property type="entry name" value="DUF1302"/>
    <property type="match status" value="1"/>
</dbReference>
<evidence type="ECO:0000313" key="3">
    <source>
        <dbReference type="EMBL" id="PWN57656.1"/>
    </source>
</evidence>
<sequence length="748" mass="80883">MAMLNVVRATKRAKWCMPSVRSALLGSAAAMLVGVSSTATAVQFEIGPFEGSVDSLLTAGAAWRVQDRAQHLIGKSNLNPGLCVRTNRTGNPDAAGPLTYEPGAINGACSATAESNDPRFADANEEFVAAPGSFSPNSDNGNLNYDKGDVVSAAVKLNSEISFDMPFPIGGSLSFYANPIFLFDADSVNFDQTHPDTTLQPASTPRPAAVDRLAGSSFDWSSYHVSGYLPFFGDREILLRVGRQGVNWGESTALVFNSINAVNPPHGVRARLPGFQLEEAFQAVGMAFISTDLTADLFMEAFYQYEWKPAIADPVGTFFSVSDTVGAGGTYAMLSFSKAPEDPENIYSSADNSANDSSGALTDSGRTVMRVDDVRPKDDGQYGVALKYFASWLNNGTELALYYSNYHARIPSVSAYAADPTCISGSSTTALEAAIDCNGFIAAGGDSALPVDTLQLFVEYPEDIKLYGFSFNTTVGDLAFSGEYSFRENLPTQVHSTDLVYAALQPAFPENSIEIPGVATVPGRRAAVPDFVNTLYRDNPVDPDGTMDGVENYYIRGWEPQKVHQMQFTLLNTWGGANWFDASQIIGIFEFGGTLFPDMPELSELQFNGAEVNTHASVGADSTTNGFDSANLGVCDDTCRQNPTAQPLDQFPTRFSWGIRAVALFRYQNALFGANIEPLLGFFWDVNGIAPGLGQNFVEGNKQILTGLRFDYLNKWIGEVRLTTFTGGSDYNSRRDRDNVSVYLGYTF</sequence>
<feature type="compositionally biased region" description="Low complexity" evidence="1">
    <location>
        <begin position="348"/>
        <end position="358"/>
    </location>
</feature>
<dbReference type="EMBL" id="QEQK01000001">
    <property type="protein sequence ID" value="PWN57656.1"/>
    <property type="molecule type" value="Genomic_DNA"/>
</dbReference>
<evidence type="ECO:0008006" key="5">
    <source>
        <dbReference type="Google" id="ProtNLM"/>
    </source>
</evidence>
<evidence type="ECO:0000256" key="1">
    <source>
        <dbReference type="SAM" id="MobiDB-lite"/>
    </source>
</evidence>
<protein>
    <recommendedName>
        <fullName evidence="5">DUF1302 domain-containing protein</fullName>
    </recommendedName>
</protein>
<reference evidence="3 4" key="1">
    <citation type="submission" date="2018-05" db="EMBL/GenBank/DDBJ databases">
        <title>Abyssibacter profundi OUC007T gen. nov., sp. nov, a marine bacterium isolated from seawater of the Mariana Trench.</title>
        <authorList>
            <person name="Zhou S."/>
        </authorList>
    </citation>
    <scope>NUCLEOTIDE SEQUENCE [LARGE SCALE GENOMIC DNA]</scope>
    <source>
        <strain evidence="3 4">OUC007</strain>
    </source>
</reference>
<gene>
    <name evidence="3" type="ORF">DEH80_00500</name>
</gene>
<name>A0A363UQE2_9GAMM</name>
<evidence type="ECO:0000313" key="4">
    <source>
        <dbReference type="Proteomes" id="UP000251800"/>
    </source>
</evidence>
<dbReference type="InterPro" id="IPR010727">
    <property type="entry name" value="DUF1302"/>
</dbReference>
<keyword evidence="2" id="KW-0732">Signal</keyword>
<organism evidence="3 4">
    <name type="scientific">Abyssibacter profundi</name>
    <dbReference type="NCBI Taxonomy" id="2182787"/>
    <lineage>
        <taxon>Bacteria</taxon>
        <taxon>Pseudomonadati</taxon>
        <taxon>Pseudomonadota</taxon>
        <taxon>Gammaproteobacteria</taxon>
        <taxon>Chromatiales</taxon>
        <taxon>Oceanococcaceae</taxon>
        <taxon>Abyssibacter</taxon>
    </lineage>
</organism>
<evidence type="ECO:0000256" key="2">
    <source>
        <dbReference type="SAM" id="SignalP"/>
    </source>
</evidence>
<proteinExistence type="predicted"/>
<accession>A0A363UQE2</accession>